<feature type="chain" id="PRO_5037364694" description="Aromatic hydrocarbon degradation protein" evidence="8">
    <location>
        <begin position="27"/>
        <end position="445"/>
    </location>
</feature>
<comment type="caution">
    <text evidence="9">The sequence shown here is derived from an EMBL/GenBank/DDBJ whole genome shotgun (WGS) entry which is preliminary data.</text>
</comment>
<gene>
    <name evidence="9" type="ORF">GCM10007392_19340</name>
</gene>
<dbReference type="InterPro" id="IPR005017">
    <property type="entry name" value="OMPP1/FadL/TodX"/>
</dbReference>
<organism evidence="9 10">
    <name type="scientific">Saccharospirillum salsuginis</name>
    <dbReference type="NCBI Taxonomy" id="418750"/>
    <lineage>
        <taxon>Bacteria</taxon>
        <taxon>Pseudomonadati</taxon>
        <taxon>Pseudomonadota</taxon>
        <taxon>Gammaproteobacteria</taxon>
        <taxon>Oceanospirillales</taxon>
        <taxon>Saccharospirillaceae</taxon>
        <taxon>Saccharospirillum</taxon>
    </lineage>
</organism>
<dbReference type="GO" id="GO:0015483">
    <property type="term" value="F:long-chain fatty acid transporting porin activity"/>
    <property type="evidence" value="ECO:0007669"/>
    <property type="project" value="TreeGrafter"/>
</dbReference>
<evidence type="ECO:0000256" key="3">
    <source>
        <dbReference type="ARBA" id="ARBA00022452"/>
    </source>
</evidence>
<dbReference type="GO" id="GO:0009279">
    <property type="term" value="C:cell outer membrane"/>
    <property type="evidence" value="ECO:0007669"/>
    <property type="project" value="UniProtKB-SubCell"/>
</dbReference>
<protein>
    <recommendedName>
        <fullName evidence="11">Aromatic hydrocarbon degradation protein</fullName>
    </recommendedName>
</protein>
<keyword evidence="5 8" id="KW-0732">Signal</keyword>
<feature type="signal peptide" evidence="8">
    <location>
        <begin position="1"/>
        <end position="26"/>
    </location>
</feature>
<evidence type="ECO:0000256" key="4">
    <source>
        <dbReference type="ARBA" id="ARBA00022692"/>
    </source>
</evidence>
<evidence type="ECO:0008006" key="11">
    <source>
        <dbReference type="Google" id="ProtNLM"/>
    </source>
</evidence>
<accession>A0A918K6H7</accession>
<name>A0A918K6H7_9GAMM</name>
<evidence type="ECO:0000256" key="8">
    <source>
        <dbReference type="SAM" id="SignalP"/>
    </source>
</evidence>
<dbReference type="EMBL" id="BMXR01000004">
    <property type="protein sequence ID" value="GGX52144.1"/>
    <property type="molecule type" value="Genomic_DNA"/>
</dbReference>
<evidence type="ECO:0000256" key="2">
    <source>
        <dbReference type="ARBA" id="ARBA00008163"/>
    </source>
</evidence>
<dbReference type="PANTHER" id="PTHR35093:SF8">
    <property type="entry name" value="OUTER MEMBRANE PROTEIN NMB0088-RELATED"/>
    <property type="match status" value="1"/>
</dbReference>
<keyword evidence="6" id="KW-0472">Membrane</keyword>
<keyword evidence="7" id="KW-0998">Cell outer membrane</keyword>
<keyword evidence="3" id="KW-1134">Transmembrane beta strand</keyword>
<dbReference type="AlphaFoldDB" id="A0A918K6H7"/>
<keyword evidence="4" id="KW-0812">Transmembrane</keyword>
<comment type="subcellular location">
    <subcellularLocation>
        <location evidence="1">Cell outer membrane</location>
        <topology evidence="1">Multi-pass membrane protein</topology>
    </subcellularLocation>
</comment>
<evidence type="ECO:0000313" key="10">
    <source>
        <dbReference type="Proteomes" id="UP000626148"/>
    </source>
</evidence>
<dbReference type="SUPFAM" id="SSF56935">
    <property type="entry name" value="Porins"/>
    <property type="match status" value="1"/>
</dbReference>
<evidence type="ECO:0000256" key="6">
    <source>
        <dbReference type="ARBA" id="ARBA00023136"/>
    </source>
</evidence>
<reference evidence="9" key="2">
    <citation type="submission" date="2020-09" db="EMBL/GenBank/DDBJ databases">
        <authorList>
            <person name="Sun Q."/>
            <person name="Kim S."/>
        </authorList>
    </citation>
    <scope>NUCLEOTIDE SEQUENCE</scope>
    <source>
        <strain evidence="9">KCTC 22169</strain>
    </source>
</reference>
<evidence type="ECO:0000256" key="1">
    <source>
        <dbReference type="ARBA" id="ARBA00004571"/>
    </source>
</evidence>
<reference evidence="9" key="1">
    <citation type="journal article" date="2014" name="Int. J. Syst. Evol. Microbiol.">
        <title>Complete genome sequence of Corynebacterium casei LMG S-19264T (=DSM 44701T), isolated from a smear-ripened cheese.</title>
        <authorList>
            <consortium name="US DOE Joint Genome Institute (JGI-PGF)"/>
            <person name="Walter F."/>
            <person name="Albersmeier A."/>
            <person name="Kalinowski J."/>
            <person name="Ruckert C."/>
        </authorList>
    </citation>
    <scope>NUCLEOTIDE SEQUENCE</scope>
    <source>
        <strain evidence="9">KCTC 22169</strain>
    </source>
</reference>
<dbReference type="Proteomes" id="UP000626148">
    <property type="component" value="Unassembled WGS sequence"/>
</dbReference>
<dbReference type="RefSeq" id="WP_189608341.1">
    <property type="nucleotide sequence ID" value="NZ_BMXR01000004.1"/>
</dbReference>
<sequence length="445" mass="48454">MHTFRTRPPRALFTVLLAGQSLAATAAMGNLATTYGLLPEDIASAQAASLFNSGASASYYNPASLAADSGGELTTGLYNADYSLEADSQGGSHPPQRDGDILQHNRTQPVLFGLKTDLSELTTSRHPVQLGVLAGVEDYGRKMLSFESHTSREGQYFDYGRESLFLSLGAGTQVWRGIDLGLGTRVTLHNKATLVAVTDMAGNTERESLKVEAEPQIKGIVGLLVDWGDTLCPDGGCLMDGFESALSFRQSSAFQTDVVANTTIPGTIPEPGLTLAINTIDGYQPPTLAAGFGWRRDALRLDLTLEQQFWQQLEDEFEDDTVKDQADWAFNDIVVPRLGARYDFGDRFSLISGLAYRASPLSNTRSLDVNYLDTERWIAGLGLSATFQAPYFLAQPLRLDLGYQYQRLTERDFRMTASDAPENPYETVTGGGQVHVLAGSLSFQF</sequence>
<dbReference type="SMR" id="A0A918K6H7"/>
<evidence type="ECO:0000256" key="7">
    <source>
        <dbReference type="ARBA" id="ARBA00023237"/>
    </source>
</evidence>
<proteinExistence type="inferred from homology"/>
<evidence type="ECO:0000313" key="9">
    <source>
        <dbReference type="EMBL" id="GGX52144.1"/>
    </source>
</evidence>
<keyword evidence="10" id="KW-1185">Reference proteome</keyword>
<dbReference type="PANTHER" id="PTHR35093">
    <property type="entry name" value="OUTER MEMBRANE PROTEIN NMB0088-RELATED"/>
    <property type="match status" value="1"/>
</dbReference>
<comment type="similarity">
    <text evidence="2">Belongs to the OmpP1/FadL family.</text>
</comment>
<dbReference type="Gene3D" id="2.40.160.60">
    <property type="entry name" value="Outer membrane protein transport protein (OMPP1/FadL/TodX)"/>
    <property type="match status" value="1"/>
</dbReference>
<evidence type="ECO:0000256" key="5">
    <source>
        <dbReference type="ARBA" id="ARBA00022729"/>
    </source>
</evidence>